<gene>
    <name evidence="13" type="ORF">CH238_08765</name>
    <name evidence="12" type="ORF">CLOLEP_00476</name>
</gene>
<keyword evidence="3" id="KW-0004">4Fe-4S</keyword>
<evidence type="ECO:0000313" key="12">
    <source>
        <dbReference type="EMBL" id="EDO62662.1"/>
    </source>
</evidence>
<sequence length="300" mass="32893">MEGMVFDIQRLSVHDGPGIRTTVFLKGCPLRCVWCHNPESNAIQPQLAFHENLCIGCGNCFAICPNQCHALNNGRHEIARAQCAGCGLCVQACTGALEILGKRCTVEEVMKEVRKDASFYRTSGGGVTVSGGEPLMQPDFTYELLSAAKKEGLHTCLETSGYGPLQSILKFSSAVDLFLYDVKETDSKRHLKFTGVENQQILENLFAIDELGASSILRCPIIPGFNDRDGHFNSIAKLANQLRHVCMIHVEPYNSFGEGKAQSIGSQYALKGVQPPEEERVAEWVNRIQAKAHVPVVKNG</sequence>
<comment type="caution">
    <text evidence="12">The sequence shown here is derived from an EMBL/GenBank/DDBJ whole genome shotgun (WGS) entry which is preliminary data.</text>
</comment>
<evidence type="ECO:0000313" key="13">
    <source>
        <dbReference type="EMBL" id="PEQ24277.1"/>
    </source>
</evidence>
<keyword evidence="5" id="KW-0479">Metal-binding</keyword>
<dbReference type="PROSITE" id="PS01087">
    <property type="entry name" value="RADICAL_ACTIVATING"/>
    <property type="match status" value="1"/>
</dbReference>
<keyword evidence="7" id="KW-0408">Iron</keyword>
<keyword evidence="8" id="KW-0411">Iron-sulfur</keyword>
<reference evidence="13 15" key="3">
    <citation type="submission" date="2017-07" db="EMBL/GenBank/DDBJ databases">
        <title>Prevalence of linear plasmids in Cutibacterium (Propionibacterium) acnes isolates obtained from prostatic tissue.</title>
        <authorList>
            <person name="Davidsson S."/>
            <person name="Carlsson J."/>
            <person name="Molling P."/>
            <person name="Andren O."/>
            <person name="Andersson S.-O."/>
            <person name="Brzuszkiewicz E."/>
            <person name="Poehlein A."/>
            <person name="Al-Zeer M."/>
            <person name="Brinkmann V."/>
            <person name="Scavenius C."/>
            <person name="Nazipi S."/>
            <person name="Soderquist B."/>
            <person name="Bruggemann H."/>
        </authorList>
    </citation>
    <scope>NUCLEOTIDE SEQUENCE [LARGE SCALE GENOMIC DNA]</scope>
    <source>
        <strain evidence="13 15">DSM 753</strain>
    </source>
</reference>
<comment type="similarity">
    <text evidence="2">Belongs to the organic radical-activating enzymes family.</text>
</comment>
<dbReference type="InterPro" id="IPR040074">
    <property type="entry name" value="BssD/PflA/YjjW"/>
</dbReference>
<dbReference type="SFLD" id="SFLDS00029">
    <property type="entry name" value="Radical_SAM"/>
    <property type="match status" value="1"/>
</dbReference>
<evidence type="ECO:0000256" key="3">
    <source>
        <dbReference type="ARBA" id="ARBA00022485"/>
    </source>
</evidence>
<dbReference type="OrthoDB" id="9782387at2"/>
<dbReference type="InterPro" id="IPR001989">
    <property type="entry name" value="Radical_activat_CS"/>
</dbReference>
<dbReference type="PROSITE" id="PS51918">
    <property type="entry name" value="RADICAL_SAM"/>
    <property type="match status" value="1"/>
</dbReference>
<evidence type="ECO:0000256" key="5">
    <source>
        <dbReference type="ARBA" id="ARBA00022723"/>
    </source>
</evidence>
<evidence type="ECO:0000256" key="8">
    <source>
        <dbReference type="ARBA" id="ARBA00023014"/>
    </source>
</evidence>
<evidence type="ECO:0000313" key="14">
    <source>
        <dbReference type="Proteomes" id="UP000003490"/>
    </source>
</evidence>
<dbReference type="InterPro" id="IPR058240">
    <property type="entry name" value="rSAM_sf"/>
</dbReference>
<feature type="domain" description="Radical SAM core" evidence="11">
    <location>
        <begin position="14"/>
        <end position="291"/>
    </location>
</feature>
<dbReference type="Pfam" id="PF04055">
    <property type="entry name" value="Radical_SAM"/>
    <property type="match status" value="1"/>
</dbReference>
<dbReference type="SUPFAM" id="SSF102114">
    <property type="entry name" value="Radical SAM enzymes"/>
    <property type="match status" value="1"/>
</dbReference>
<evidence type="ECO:0000256" key="9">
    <source>
        <dbReference type="ARBA" id="ARBA00047365"/>
    </source>
</evidence>
<keyword evidence="6 12" id="KW-0560">Oxidoreductase</keyword>
<evidence type="ECO:0000256" key="7">
    <source>
        <dbReference type="ARBA" id="ARBA00023004"/>
    </source>
</evidence>
<reference evidence="12 14" key="2">
    <citation type="submission" date="2007-08" db="EMBL/GenBank/DDBJ databases">
        <authorList>
            <person name="Fulton L."/>
            <person name="Clifton S."/>
            <person name="Fulton B."/>
            <person name="Xu J."/>
            <person name="Minx P."/>
            <person name="Pepin K.H."/>
            <person name="Johnson M."/>
            <person name="Thiruvilangam P."/>
            <person name="Bhonagiri V."/>
            <person name="Nash W.E."/>
            <person name="Wang C."/>
            <person name="Mardis E.R."/>
            <person name="Wilson R.K."/>
        </authorList>
    </citation>
    <scope>NUCLEOTIDE SEQUENCE [LARGE SCALE GENOMIC DNA]</scope>
    <source>
        <strain evidence="12 14">DSM 753</strain>
    </source>
</reference>
<dbReference type="InterPro" id="IPR013785">
    <property type="entry name" value="Aldolase_TIM"/>
</dbReference>
<dbReference type="InterPro" id="IPR034457">
    <property type="entry name" value="Organic_radical-activating"/>
</dbReference>
<dbReference type="Proteomes" id="UP000003490">
    <property type="component" value="Unassembled WGS sequence"/>
</dbReference>
<feature type="domain" description="4Fe-4S ferredoxin-type" evidence="10">
    <location>
        <begin position="45"/>
        <end position="74"/>
    </location>
</feature>
<dbReference type="EC" id="1.97.1.-" evidence="12"/>
<dbReference type="PROSITE" id="PS51379">
    <property type="entry name" value="4FE4S_FER_2"/>
    <property type="match status" value="2"/>
</dbReference>
<dbReference type="PIRSF" id="PIRSF000371">
    <property type="entry name" value="PFL_act_enz"/>
    <property type="match status" value="1"/>
</dbReference>
<dbReference type="SFLD" id="SFLDG01066">
    <property type="entry name" value="organic_radical-activating_enz"/>
    <property type="match status" value="1"/>
</dbReference>
<dbReference type="SUPFAM" id="SSF54862">
    <property type="entry name" value="4Fe-4S ferredoxins"/>
    <property type="match status" value="1"/>
</dbReference>
<dbReference type="Gene3D" id="3.20.20.70">
    <property type="entry name" value="Aldolase class I"/>
    <property type="match status" value="1"/>
</dbReference>
<evidence type="ECO:0000259" key="10">
    <source>
        <dbReference type="PROSITE" id="PS51379"/>
    </source>
</evidence>
<comment type="cofactor">
    <cofactor evidence="1">
        <name>[4Fe-4S] cluster</name>
        <dbReference type="ChEBI" id="CHEBI:49883"/>
    </cofactor>
</comment>
<accession>A7VPK0</accession>
<protein>
    <submittedName>
        <fullName evidence="12 13">Glycyl-radical enzyme activating protein</fullName>
        <ecNumber evidence="12">1.97.1.-</ecNumber>
    </submittedName>
</protein>
<dbReference type="PANTHER" id="PTHR30352">
    <property type="entry name" value="PYRUVATE FORMATE-LYASE-ACTIVATING ENZYME"/>
    <property type="match status" value="1"/>
</dbReference>
<dbReference type="NCBIfam" id="TIGR02494">
    <property type="entry name" value="PFLE_PFLC"/>
    <property type="match status" value="1"/>
</dbReference>
<comment type="catalytic activity">
    <reaction evidence="9">
        <text>glycyl-[protein] + reduced [flavodoxin] + S-adenosyl-L-methionine = glycin-2-yl radical-[protein] + semiquinone [flavodoxin] + 5'-deoxyadenosine + L-methionine + H(+)</text>
        <dbReference type="Rhea" id="RHEA:61976"/>
        <dbReference type="Rhea" id="RHEA-COMP:10622"/>
        <dbReference type="Rhea" id="RHEA-COMP:14480"/>
        <dbReference type="Rhea" id="RHEA-COMP:15993"/>
        <dbReference type="Rhea" id="RHEA-COMP:15994"/>
        <dbReference type="ChEBI" id="CHEBI:15378"/>
        <dbReference type="ChEBI" id="CHEBI:17319"/>
        <dbReference type="ChEBI" id="CHEBI:29947"/>
        <dbReference type="ChEBI" id="CHEBI:32722"/>
        <dbReference type="ChEBI" id="CHEBI:57618"/>
        <dbReference type="ChEBI" id="CHEBI:57844"/>
        <dbReference type="ChEBI" id="CHEBI:59789"/>
        <dbReference type="ChEBI" id="CHEBI:140311"/>
    </reaction>
</comment>
<dbReference type="HOGENOM" id="CLU_058969_0_0_9"/>
<dbReference type="EMBL" id="ABCB02000013">
    <property type="protein sequence ID" value="EDO62662.1"/>
    <property type="molecule type" value="Genomic_DNA"/>
</dbReference>
<evidence type="ECO:0000256" key="1">
    <source>
        <dbReference type="ARBA" id="ARBA00001966"/>
    </source>
</evidence>
<dbReference type="Pfam" id="PF00037">
    <property type="entry name" value="Fer4"/>
    <property type="match status" value="1"/>
</dbReference>
<name>A7VPK0_9FIRM</name>
<dbReference type="InterPro" id="IPR007197">
    <property type="entry name" value="rSAM"/>
</dbReference>
<dbReference type="eggNOG" id="COG1180">
    <property type="taxonomic scope" value="Bacteria"/>
</dbReference>
<dbReference type="InterPro" id="IPR012839">
    <property type="entry name" value="Organic_radical_activase"/>
</dbReference>
<proteinExistence type="inferred from homology"/>
<dbReference type="CDD" id="cd01335">
    <property type="entry name" value="Radical_SAM"/>
    <property type="match status" value="1"/>
</dbReference>
<dbReference type="InterPro" id="IPR017896">
    <property type="entry name" value="4Fe4S_Fe-S-bd"/>
</dbReference>
<dbReference type="EMBL" id="NOXF01000006">
    <property type="protein sequence ID" value="PEQ24277.1"/>
    <property type="molecule type" value="Genomic_DNA"/>
</dbReference>
<dbReference type="GO" id="GO:0016491">
    <property type="term" value="F:oxidoreductase activity"/>
    <property type="evidence" value="ECO:0007669"/>
    <property type="project" value="UniProtKB-KW"/>
</dbReference>
<organism evidence="12 14">
    <name type="scientific">[Clostridium] leptum DSM 753</name>
    <dbReference type="NCBI Taxonomy" id="428125"/>
    <lineage>
        <taxon>Bacteria</taxon>
        <taxon>Bacillati</taxon>
        <taxon>Bacillota</taxon>
        <taxon>Clostridia</taxon>
        <taxon>Eubacteriales</taxon>
        <taxon>Oscillospiraceae</taxon>
        <taxon>Oscillospiraceae incertae sedis</taxon>
    </lineage>
</organism>
<evidence type="ECO:0000256" key="4">
    <source>
        <dbReference type="ARBA" id="ARBA00022691"/>
    </source>
</evidence>
<dbReference type="PROSITE" id="PS00198">
    <property type="entry name" value="4FE4S_FER_1"/>
    <property type="match status" value="1"/>
</dbReference>
<dbReference type="PANTHER" id="PTHR30352:SF4">
    <property type="entry name" value="PYRUVATE FORMATE-LYASE 2-ACTIVATING ENZYME"/>
    <property type="match status" value="1"/>
</dbReference>
<feature type="domain" description="4Fe-4S ferredoxin-type" evidence="10">
    <location>
        <begin position="75"/>
        <end position="102"/>
    </location>
</feature>
<keyword evidence="15" id="KW-1185">Reference proteome</keyword>
<reference evidence="12 14" key="1">
    <citation type="submission" date="2007-08" db="EMBL/GenBank/DDBJ databases">
        <title>Draft genome sequence of Clostridium leptum (DSM 753).</title>
        <authorList>
            <person name="Sudarsanam P."/>
            <person name="Ley R."/>
            <person name="Guruge J."/>
            <person name="Turnbaugh P.J."/>
            <person name="Mahowald M."/>
            <person name="Liep D."/>
            <person name="Gordon J."/>
        </authorList>
    </citation>
    <scope>NUCLEOTIDE SEQUENCE [LARGE SCALE GENOMIC DNA]</scope>
    <source>
        <strain evidence="12 14">DSM 753</strain>
    </source>
</reference>
<evidence type="ECO:0000313" key="15">
    <source>
        <dbReference type="Proteomes" id="UP000220611"/>
    </source>
</evidence>
<dbReference type="Proteomes" id="UP000220611">
    <property type="component" value="Unassembled WGS sequence"/>
</dbReference>
<evidence type="ECO:0000256" key="6">
    <source>
        <dbReference type="ARBA" id="ARBA00023002"/>
    </source>
</evidence>
<keyword evidence="4" id="KW-0949">S-adenosyl-L-methionine</keyword>
<dbReference type="SFLD" id="SFLDG01118">
    <property type="entry name" value="activating_enzymes__group_2"/>
    <property type="match status" value="1"/>
</dbReference>
<dbReference type="GO" id="GO:0051539">
    <property type="term" value="F:4 iron, 4 sulfur cluster binding"/>
    <property type="evidence" value="ECO:0007669"/>
    <property type="project" value="UniProtKB-KW"/>
</dbReference>
<evidence type="ECO:0000256" key="2">
    <source>
        <dbReference type="ARBA" id="ARBA00009777"/>
    </source>
</evidence>
<evidence type="ECO:0000259" key="11">
    <source>
        <dbReference type="PROSITE" id="PS51918"/>
    </source>
</evidence>
<dbReference type="GO" id="GO:0046872">
    <property type="term" value="F:metal ion binding"/>
    <property type="evidence" value="ECO:0007669"/>
    <property type="project" value="UniProtKB-KW"/>
</dbReference>
<dbReference type="AlphaFoldDB" id="A7VPK0"/>
<dbReference type="InterPro" id="IPR017900">
    <property type="entry name" value="4Fe4S_Fe_S_CS"/>
</dbReference>